<sequence>MPIHLISSLVVPEVVLQRLERIFVEFLLGESGRKNKRKWVAWDSLVVPTSEGGLGLRSLDDVKKAFFMKKAWNVLTKNSIRAKYFREKYFIGNFPLSNPSFASKFWNHILYVMDLVEQHSSWCVGRGEVDFWSSKWVGSSTIKEVEDIDTNQTILIRDVCIGGRWHWDLLHVPISESLI</sequence>
<proteinExistence type="predicted"/>
<reference evidence="1 2" key="1">
    <citation type="submission" date="2020-10" db="EMBL/GenBank/DDBJ databases">
        <title>The Coptis chinensis genome and diversification of protoberbering-type alkaloids.</title>
        <authorList>
            <person name="Wang B."/>
            <person name="Shu S."/>
            <person name="Song C."/>
            <person name="Liu Y."/>
        </authorList>
    </citation>
    <scope>NUCLEOTIDE SEQUENCE [LARGE SCALE GENOMIC DNA]</scope>
    <source>
        <strain evidence="1">HL-2020</strain>
        <tissue evidence="1">Leaf</tissue>
    </source>
</reference>
<accession>A0A835LRJ4</accession>
<protein>
    <submittedName>
        <fullName evidence="1">Uncharacterized protein</fullName>
    </submittedName>
</protein>
<dbReference type="EMBL" id="JADFTS010000006">
    <property type="protein sequence ID" value="KAF9600849.1"/>
    <property type="molecule type" value="Genomic_DNA"/>
</dbReference>
<dbReference type="PANTHER" id="PTHR33116">
    <property type="entry name" value="REVERSE TRANSCRIPTASE ZINC-BINDING DOMAIN-CONTAINING PROTEIN-RELATED-RELATED"/>
    <property type="match status" value="1"/>
</dbReference>
<dbReference type="OrthoDB" id="1752276at2759"/>
<keyword evidence="2" id="KW-1185">Reference proteome</keyword>
<comment type="caution">
    <text evidence="1">The sequence shown here is derived from an EMBL/GenBank/DDBJ whole genome shotgun (WGS) entry which is preliminary data.</text>
</comment>
<name>A0A835LRJ4_9MAGN</name>
<evidence type="ECO:0000313" key="1">
    <source>
        <dbReference type="EMBL" id="KAF9600849.1"/>
    </source>
</evidence>
<evidence type="ECO:0000313" key="2">
    <source>
        <dbReference type="Proteomes" id="UP000631114"/>
    </source>
</evidence>
<dbReference type="AlphaFoldDB" id="A0A835LRJ4"/>
<dbReference type="PANTHER" id="PTHR33116:SF80">
    <property type="entry name" value="REVERSE TRANSCRIPTASE ZINC-BINDING DOMAIN-CONTAINING PROTEIN"/>
    <property type="match status" value="1"/>
</dbReference>
<gene>
    <name evidence="1" type="ORF">IFM89_013084</name>
</gene>
<dbReference type="Proteomes" id="UP000631114">
    <property type="component" value="Unassembled WGS sequence"/>
</dbReference>
<organism evidence="1 2">
    <name type="scientific">Coptis chinensis</name>
    <dbReference type="NCBI Taxonomy" id="261450"/>
    <lineage>
        <taxon>Eukaryota</taxon>
        <taxon>Viridiplantae</taxon>
        <taxon>Streptophyta</taxon>
        <taxon>Embryophyta</taxon>
        <taxon>Tracheophyta</taxon>
        <taxon>Spermatophyta</taxon>
        <taxon>Magnoliopsida</taxon>
        <taxon>Ranunculales</taxon>
        <taxon>Ranunculaceae</taxon>
        <taxon>Coptidoideae</taxon>
        <taxon>Coptis</taxon>
    </lineage>
</organism>